<comment type="caution">
    <text evidence="1">The sequence shown here is derived from an EMBL/GenBank/DDBJ whole genome shotgun (WGS) entry which is preliminary data.</text>
</comment>
<evidence type="ECO:0000313" key="2">
    <source>
        <dbReference type="Proteomes" id="UP001056120"/>
    </source>
</evidence>
<reference evidence="2" key="1">
    <citation type="journal article" date="2022" name="Mol. Ecol. Resour.">
        <title>The genomes of chicory, endive, great burdock and yacon provide insights into Asteraceae palaeo-polyploidization history and plant inulin production.</title>
        <authorList>
            <person name="Fan W."/>
            <person name="Wang S."/>
            <person name="Wang H."/>
            <person name="Wang A."/>
            <person name="Jiang F."/>
            <person name="Liu H."/>
            <person name="Zhao H."/>
            <person name="Xu D."/>
            <person name="Zhang Y."/>
        </authorList>
    </citation>
    <scope>NUCLEOTIDE SEQUENCE [LARGE SCALE GENOMIC DNA]</scope>
    <source>
        <strain evidence="2">cv. Yunnan</strain>
    </source>
</reference>
<accession>A0ACB9DC14</accession>
<sequence>MTHPAILAASTPINSVNSRLISPFLTPCSFNPSLTVTISVTRRSNRLPWIKAAAATVDNPTLVEEGIPSKVGARVRVKVPVTVYHVPKVAEVDLKGKEGKIKEYVAVWKGKNISANLPYKVEFFEKVEGRGEAPVKFVAHLKEDEFEYVD</sequence>
<dbReference type="Proteomes" id="UP001056120">
    <property type="component" value="Linkage Group LG19"/>
</dbReference>
<gene>
    <name evidence="1" type="ORF">L1987_57078</name>
</gene>
<proteinExistence type="predicted"/>
<protein>
    <submittedName>
        <fullName evidence="1">Uncharacterized protein</fullName>
    </submittedName>
</protein>
<name>A0ACB9DC14_9ASTR</name>
<dbReference type="EMBL" id="CM042036">
    <property type="protein sequence ID" value="KAI3744006.1"/>
    <property type="molecule type" value="Genomic_DNA"/>
</dbReference>
<keyword evidence="2" id="KW-1185">Reference proteome</keyword>
<organism evidence="1 2">
    <name type="scientific">Smallanthus sonchifolius</name>
    <dbReference type="NCBI Taxonomy" id="185202"/>
    <lineage>
        <taxon>Eukaryota</taxon>
        <taxon>Viridiplantae</taxon>
        <taxon>Streptophyta</taxon>
        <taxon>Embryophyta</taxon>
        <taxon>Tracheophyta</taxon>
        <taxon>Spermatophyta</taxon>
        <taxon>Magnoliopsida</taxon>
        <taxon>eudicotyledons</taxon>
        <taxon>Gunneridae</taxon>
        <taxon>Pentapetalae</taxon>
        <taxon>asterids</taxon>
        <taxon>campanulids</taxon>
        <taxon>Asterales</taxon>
        <taxon>Asteraceae</taxon>
        <taxon>Asteroideae</taxon>
        <taxon>Heliantheae alliance</taxon>
        <taxon>Millerieae</taxon>
        <taxon>Smallanthus</taxon>
    </lineage>
</organism>
<evidence type="ECO:0000313" key="1">
    <source>
        <dbReference type="EMBL" id="KAI3744006.1"/>
    </source>
</evidence>
<reference evidence="1 2" key="2">
    <citation type="journal article" date="2022" name="Mol. Ecol. Resour.">
        <title>The genomes of chicory, endive, great burdock and yacon provide insights into Asteraceae paleo-polyploidization history and plant inulin production.</title>
        <authorList>
            <person name="Fan W."/>
            <person name="Wang S."/>
            <person name="Wang H."/>
            <person name="Wang A."/>
            <person name="Jiang F."/>
            <person name="Liu H."/>
            <person name="Zhao H."/>
            <person name="Xu D."/>
            <person name="Zhang Y."/>
        </authorList>
    </citation>
    <scope>NUCLEOTIDE SEQUENCE [LARGE SCALE GENOMIC DNA]</scope>
    <source>
        <strain evidence="2">cv. Yunnan</strain>
        <tissue evidence="1">Leaves</tissue>
    </source>
</reference>